<reference evidence="2 3" key="1">
    <citation type="submission" date="2013-11" db="EMBL/GenBank/DDBJ databases">
        <title>Opisthorchis viverrini - life in the bile duct.</title>
        <authorList>
            <person name="Young N.D."/>
            <person name="Nagarajan N."/>
            <person name="Lin S.J."/>
            <person name="Korhonen P.K."/>
            <person name="Jex A.R."/>
            <person name="Hall R.S."/>
            <person name="Safavi-Hemami H."/>
            <person name="Kaewkong W."/>
            <person name="Bertrand D."/>
            <person name="Gao S."/>
            <person name="Seet Q."/>
            <person name="Wongkham S."/>
            <person name="Teh B.T."/>
            <person name="Wongkham C."/>
            <person name="Intapan P.M."/>
            <person name="Maleewong W."/>
            <person name="Yang X."/>
            <person name="Hu M."/>
            <person name="Wang Z."/>
            <person name="Hofmann A."/>
            <person name="Sternberg P.W."/>
            <person name="Tan P."/>
            <person name="Wang J."/>
            <person name="Gasser R.B."/>
        </authorList>
    </citation>
    <scope>NUCLEOTIDE SEQUENCE [LARGE SCALE GENOMIC DNA]</scope>
</reference>
<dbReference type="RefSeq" id="XP_009174494.1">
    <property type="nucleotide sequence ID" value="XM_009176230.1"/>
</dbReference>
<evidence type="ECO:0000313" key="3">
    <source>
        <dbReference type="Proteomes" id="UP000054324"/>
    </source>
</evidence>
<dbReference type="KEGG" id="ovi:T265_09993"/>
<dbReference type="CTD" id="20324161"/>
<sequence>MEYWCGMHNMEATRDSDSPKTGGHDQFRWRPRVLLRWKIWVATGVNGILVVSFYPDHLDGSLKV</sequence>
<feature type="transmembrane region" description="Helical" evidence="1">
    <location>
        <begin position="37"/>
        <end position="54"/>
    </location>
</feature>
<organism evidence="2 3">
    <name type="scientific">Opisthorchis viverrini</name>
    <name type="common">Southeast Asian liver fluke</name>
    <dbReference type="NCBI Taxonomy" id="6198"/>
    <lineage>
        <taxon>Eukaryota</taxon>
        <taxon>Metazoa</taxon>
        <taxon>Spiralia</taxon>
        <taxon>Lophotrochozoa</taxon>
        <taxon>Platyhelminthes</taxon>
        <taxon>Trematoda</taxon>
        <taxon>Digenea</taxon>
        <taxon>Opisthorchiida</taxon>
        <taxon>Opisthorchiata</taxon>
        <taxon>Opisthorchiidae</taxon>
        <taxon>Opisthorchis</taxon>
    </lineage>
</organism>
<dbReference type="GeneID" id="20324161"/>
<keyword evidence="3" id="KW-1185">Reference proteome</keyword>
<gene>
    <name evidence="2" type="ORF">T265_09993</name>
</gene>
<dbReference type="AlphaFoldDB" id="A0A075A2Z4"/>
<dbReference type="EMBL" id="KL596943">
    <property type="protein sequence ID" value="KER21754.1"/>
    <property type="molecule type" value="Genomic_DNA"/>
</dbReference>
<proteinExistence type="predicted"/>
<keyword evidence="1" id="KW-0812">Transmembrane</keyword>
<name>A0A075A2Z4_OPIVI</name>
<evidence type="ECO:0000256" key="1">
    <source>
        <dbReference type="SAM" id="Phobius"/>
    </source>
</evidence>
<keyword evidence="1" id="KW-1133">Transmembrane helix</keyword>
<dbReference type="Proteomes" id="UP000054324">
    <property type="component" value="Unassembled WGS sequence"/>
</dbReference>
<keyword evidence="1" id="KW-0472">Membrane</keyword>
<evidence type="ECO:0000313" key="2">
    <source>
        <dbReference type="EMBL" id="KER21754.1"/>
    </source>
</evidence>
<protein>
    <submittedName>
        <fullName evidence="2">Uncharacterized protein</fullName>
    </submittedName>
</protein>
<accession>A0A075A2Z4</accession>